<name>A0A1I5VSX9_9FIRM</name>
<evidence type="ECO:0000313" key="2">
    <source>
        <dbReference type="EMBL" id="SFQ10572.1"/>
    </source>
</evidence>
<accession>A0A1I5VSX9</accession>
<feature type="transmembrane region" description="Helical" evidence="1">
    <location>
        <begin position="7"/>
        <end position="29"/>
    </location>
</feature>
<keyword evidence="1" id="KW-0472">Membrane</keyword>
<evidence type="ECO:0000313" key="3">
    <source>
        <dbReference type="Proteomes" id="UP000198577"/>
    </source>
</evidence>
<dbReference type="STRING" id="937334.SAMN05444406_11256"/>
<proteinExistence type="predicted"/>
<dbReference type="EMBL" id="FOXR01000012">
    <property type="protein sequence ID" value="SFQ10572.1"/>
    <property type="molecule type" value="Genomic_DNA"/>
</dbReference>
<evidence type="ECO:0000256" key="1">
    <source>
        <dbReference type="SAM" id="Phobius"/>
    </source>
</evidence>
<keyword evidence="1" id="KW-0812">Transmembrane</keyword>
<organism evidence="2 3">
    <name type="scientific">Caldicoprobacter faecalis</name>
    <dbReference type="NCBI Taxonomy" id="937334"/>
    <lineage>
        <taxon>Bacteria</taxon>
        <taxon>Bacillati</taxon>
        <taxon>Bacillota</taxon>
        <taxon>Clostridia</taxon>
        <taxon>Caldicoprobacterales</taxon>
        <taxon>Caldicoprobacteraceae</taxon>
        <taxon>Caldicoprobacter</taxon>
    </lineage>
</organism>
<keyword evidence="1" id="KW-1133">Transmembrane helix</keyword>
<dbReference type="Proteomes" id="UP000198577">
    <property type="component" value="Unassembled WGS sequence"/>
</dbReference>
<gene>
    <name evidence="2" type="ORF">SAMN05444406_11256</name>
</gene>
<dbReference type="AlphaFoldDB" id="A0A1I5VSX9"/>
<protein>
    <submittedName>
        <fullName evidence="2">Uncharacterized protein</fullName>
    </submittedName>
</protein>
<dbReference type="OrthoDB" id="2088178at2"/>
<sequence length="177" mass="20370">MYDRIKSLMTIVVIMVVIVSLISNGYSLYDGNFKHHIEAFSQINPTYEPHYGYIQPQVVDGFTERPIEGAAVVIPELGKKFMTNAQGLTPAIQVPIIEDAHYKNILPKTWGEVTLIVYKEGYIDYVLFHTHVWENQSRKGPKILLFPKSRGEVSDPMAIVESPHRLWVRQLVEKFKR</sequence>
<keyword evidence="3" id="KW-1185">Reference proteome</keyword>
<dbReference type="RefSeq" id="WP_025748009.1">
    <property type="nucleotide sequence ID" value="NZ_FOXR01000012.1"/>
</dbReference>
<reference evidence="2 3" key="1">
    <citation type="submission" date="2016-10" db="EMBL/GenBank/DDBJ databases">
        <authorList>
            <person name="de Groot N.N."/>
        </authorList>
    </citation>
    <scope>NUCLEOTIDE SEQUENCE [LARGE SCALE GENOMIC DNA]</scope>
    <source>
        <strain evidence="2 3">DSM 20678</strain>
    </source>
</reference>